<dbReference type="Pfam" id="PF00383">
    <property type="entry name" value="dCMP_cyt_deam_1"/>
    <property type="match status" value="1"/>
</dbReference>
<dbReference type="EMBL" id="CAJVPY010026805">
    <property type="protein sequence ID" value="CAG8790293.1"/>
    <property type="molecule type" value="Genomic_DNA"/>
</dbReference>
<dbReference type="GO" id="GO:0005737">
    <property type="term" value="C:cytoplasm"/>
    <property type="evidence" value="ECO:0007669"/>
    <property type="project" value="TreeGrafter"/>
</dbReference>
<organism evidence="6 7">
    <name type="scientific">Dentiscutata erythropus</name>
    <dbReference type="NCBI Taxonomy" id="1348616"/>
    <lineage>
        <taxon>Eukaryota</taxon>
        <taxon>Fungi</taxon>
        <taxon>Fungi incertae sedis</taxon>
        <taxon>Mucoromycota</taxon>
        <taxon>Glomeromycotina</taxon>
        <taxon>Glomeromycetes</taxon>
        <taxon>Diversisporales</taxon>
        <taxon>Gigasporaceae</taxon>
        <taxon>Dentiscutata</taxon>
    </lineage>
</organism>
<gene>
    <name evidence="6" type="ORF">DERYTH_LOCUS21281</name>
</gene>
<dbReference type="PANTHER" id="PTHR11086:SF18">
    <property type="entry name" value="DEOXYCYTIDYLATE DEAMINASE"/>
    <property type="match status" value="1"/>
</dbReference>
<protein>
    <recommendedName>
        <fullName evidence="4">dCMP deaminase</fullName>
        <ecNumber evidence="3">3.5.4.12</ecNumber>
    </recommendedName>
    <alternativeName>
        <fullName evidence="4">dCMP deaminase</fullName>
    </alternativeName>
</protein>
<reference evidence="6" key="1">
    <citation type="submission" date="2021-06" db="EMBL/GenBank/DDBJ databases">
        <authorList>
            <person name="Kallberg Y."/>
            <person name="Tangrot J."/>
            <person name="Rosling A."/>
        </authorList>
    </citation>
    <scope>NUCLEOTIDE SEQUENCE</scope>
    <source>
        <strain evidence="6">MA453B</strain>
    </source>
</reference>
<name>A0A9N9JPT2_9GLOM</name>
<accession>A0A9N9JPT2</accession>
<dbReference type="GO" id="GO:0004132">
    <property type="term" value="F:dCMP deaminase activity"/>
    <property type="evidence" value="ECO:0007669"/>
    <property type="project" value="TreeGrafter"/>
</dbReference>
<feature type="non-terminal residue" evidence="6">
    <location>
        <position position="184"/>
    </location>
</feature>
<evidence type="ECO:0000259" key="5">
    <source>
        <dbReference type="PROSITE" id="PS51747"/>
    </source>
</evidence>
<evidence type="ECO:0000256" key="1">
    <source>
        <dbReference type="ARBA" id="ARBA00022727"/>
    </source>
</evidence>
<sequence length="184" mass="21121">SDALACEGLNEYLHSGVNEYKELSDIFKLKNLICFRRRSVLCGVKIPTPGWVRDDDYPWGKDHADWLKTKYPYVVHTEANALIYARQHSQGSVLYTTLFPCSECAKLLIQAGIKQIFYASDQYSGKKENVASKRMLKDVESTMESLEGSEMKKRGGHTILQVELSHDALRHQAIPQLMHYRRQK</sequence>
<dbReference type="AlphaFoldDB" id="A0A9N9JPT2"/>
<dbReference type="PANTHER" id="PTHR11086">
    <property type="entry name" value="DEOXYCYTIDYLATE DEAMINASE-RELATED"/>
    <property type="match status" value="1"/>
</dbReference>
<dbReference type="OrthoDB" id="6710946at2759"/>
<dbReference type="Proteomes" id="UP000789405">
    <property type="component" value="Unassembled WGS sequence"/>
</dbReference>
<dbReference type="GO" id="GO:0006139">
    <property type="term" value="P:nucleobase-containing compound metabolic process"/>
    <property type="evidence" value="ECO:0007669"/>
    <property type="project" value="UniProtKB-ARBA"/>
</dbReference>
<dbReference type="EC" id="3.5.4.12" evidence="3"/>
<keyword evidence="1" id="KW-0545">Nucleotide biosynthesis</keyword>
<dbReference type="InterPro" id="IPR002125">
    <property type="entry name" value="CMP_dCMP_dom"/>
</dbReference>
<dbReference type="InterPro" id="IPR016193">
    <property type="entry name" value="Cytidine_deaminase-like"/>
</dbReference>
<evidence type="ECO:0000313" key="7">
    <source>
        <dbReference type="Proteomes" id="UP000789405"/>
    </source>
</evidence>
<keyword evidence="2" id="KW-0378">Hydrolase</keyword>
<evidence type="ECO:0000313" key="6">
    <source>
        <dbReference type="EMBL" id="CAG8790293.1"/>
    </source>
</evidence>
<proteinExistence type="predicted"/>
<dbReference type="PROSITE" id="PS51747">
    <property type="entry name" value="CYT_DCMP_DEAMINASES_2"/>
    <property type="match status" value="1"/>
</dbReference>
<dbReference type="Gene3D" id="3.40.140.10">
    <property type="entry name" value="Cytidine Deaminase, domain 2"/>
    <property type="match status" value="1"/>
</dbReference>
<evidence type="ECO:0000256" key="4">
    <source>
        <dbReference type="ARBA" id="ARBA00041763"/>
    </source>
</evidence>
<dbReference type="InterPro" id="IPR015517">
    <property type="entry name" value="dCMP_deaminase-rel"/>
</dbReference>
<evidence type="ECO:0000256" key="3">
    <source>
        <dbReference type="ARBA" id="ARBA00038938"/>
    </source>
</evidence>
<feature type="domain" description="CMP/dCMP-type deaminase" evidence="5">
    <location>
        <begin position="1"/>
        <end position="136"/>
    </location>
</feature>
<keyword evidence="7" id="KW-1185">Reference proteome</keyword>
<dbReference type="SUPFAM" id="SSF53927">
    <property type="entry name" value="Cytidine deaminase-like"/>
    <property type="match status" value="1"/>
</dbReference>
<evidence type="ECO:0000256" key="2">
    <source>
        <dbReference type="ARBA" id="ARBA00022801"/>
    </source>
</evidence>
<comment type="caution">
    <text evidence="6">The sequence shown here is derived from an EMBL/GenBank/DDBJ whole genome shotgun (WGS) entry which is preliminary data.</text>
</comment>